<evidence type="ECO:0000313" key="1">
    <source>
        <dbReference type="EMBL" id="MFL0198430.1"/>
    </source>
</evidence>
<dbReference type="RefSeq" id="WP_406794538.1">
    <property type="nucleotide sequence ID" value="NZ_JBJHZX010000060.1"/>
</dbReference>
<comment type="caution">
    <text evidence="1">The sequence shown here is derived from an EMBL/GenBank/DDBJ whole genome shotgun (WGS) entry which is preliminary data.</text>
</comment>
<dbReference type="Proteomes" id="UP001623660">
    <property type="component" value="Unassembled WGS sequence"/>
</dbReference>
<dbReference type="EMBL" id="JBJHZX010000060">
    <property type="protein sequence ID" value="MFL0198430.1"/>
    <property type="molecule type" value="Genomic_DNA"/>
</dbReference>
<organism evidence="1 2">
    <name type="scientific">Candidatus Clostridium eludens</name>
    <dbReference type="NCBI Taxonomy" id="3381663"/>
    <lineage>
        <taxon>Bacteria</taxon>
        <taxon>Bacillati</taxon>
        <taxon>Bacillota</taxon>
        <taxon>Clostridia</taxon>
        <taxon>Eubacteriales</taxon>
        <taxon>Clostridiaceae</taxon>
        <taxon>Clostridium</taxon>
    </lineage>
</organism>
<reference evidence="1 2" key="1">
    <citation type="submission" date="2024-11" db="EMBL/GenBank/DDBJ databases">
        <authorList>
            <person name="Heng Y.C."/>
            <person name="Lim A.C.H."/>
            <person name="Lee J.K.Y."/>
            <person name="Kittelmann S."/>
        </authorList>
    </citation>
    <scope>NUCLEOTIDE SEQUENCE [LARGE SCALE GENOMIC DNA]</scope>
    <source>
        <strain evidence="1 2">WILCCON 0269</strain>
    </source>
</reference>
<keyword evidence="2" id="KW-1185">Reference proteome</keyword>
<sequence>MGLQSNLGTVIGDQIINIPPATTIQEFISNLTYNGTTLTNDTTLTDKMSAIIVDIQKQTLYDGIVNDGDSLQISDGLYTHTYYLSIIFGTPSNSSSLLSIIPPQPIEVPITGMECNINLPTIVPIDTTRGIVNLPVQWNTPKDLSISKNVQISGTIVIPDNICDSRGVQLLVYQNLDYKPLGISRSLGIIGDNFIMEIPVGTTVSSLINGLTNADSYTLAFKDENNNTLGTDTTIVAGDSLVVTSGNTNYYFYLSTKASTTR</sequence>
<accession>A0ABW8SQU7</accession>
<protein>
    <submittedName>
        <fullName evidence="1">Uncharacterized protein</fullName>
    </submittedName>
</protein>
<proteinExistence type="predicted"/>
<gene>
    <name evidence="1" type="ORF">ACJDU8_23100</name>
</gene>
<name>A0ABW8SQU7_9CLOT</name>
<evidence type="ECO:0000313" key="2">
    <source>
        <dbReference type="Proteomes" id="UP001623660"/>
    </source>
</evidence>